<organism evidence="12 13">
    <name type="scientific">Candidatus Falkowbacteria bacterium GW2011_GWF2_39_8</name>
    <dbReference type="NCBI Taxonomy" id="1618642"/>
    <lineage>
        <taxon>Bacteria</taxon>
        <taxon>Candidatus Falkowiibacteriota</taxon>
    </lineage>
</organism>
<dbReference type="InterPro" id="IPR048634">
    <property type="entry name" value="SecD_SecF_C"/>
</dbReference>
<dbReference type="GO" id="GO:0015450">
    <property type="term" value="F:protein-transporting ATPase activity"/>
    <property type="evidence" value="ECO:0007669"/>
    <property type="project" value="InterPro"/>
</dbReference>
<dbReference type="Pfam" id="PF02355">
    <property type="entry name" value="SecD_SecF_C"/>
    <property type="match status" value="1"/>
</dbReference>
<dbReference type="Gene3D" id="3.30.1360.200">
    <property type="match status" value="1"/>
</dbReference>
<evidence type="ECO:0000259" key="10">
    <source>
        <dbReference type="Pfam" id="PF02355"/>
    </source>
</evidence>
<dbReference type="PANTHER" id="PTHR30081:SF1">
    <property type="entry name" value="PROTEIN TRANSLOCASE SUBUNIT SECD"/>
    <property type="match status" value="1"/>
</dbReference>
<evidence type="ECO:0000256" key="9">
    <source>
        <dbReference type="SAM" id="Phobius"/>
    </source>
</evidence>
<gene>
    <name evidence="12" type="ORF">UT64_C0075G0001</name>
</gene>
<evidence type="ECO:0000256" key="7">
    <source>
        <dbReference type="ARBA" id="ARBA00023010"/>
    </source>
</evidence>
<name>A0A0G0PSE1_9BACT</name>
<comment type="caution">
    <text evidence="12">The sequence shown here is derived from an EMBL/GenBank/DDBJ whole genome shotgun (WGS) entry which is preliminary data.</text>
</comment>
<dbReference type="InterPro" id="IPR001036">
    <property type="entry name" value="Acrflvin-R"/>
</dbReference>
<feature type="domain" description="Protein export membrane protein SecD/SecF C-terminal" evidence="10">
    <location>
        <begin position="140"/>
        <end position="309"/>
    </location>
</feature>
<dbReference type="Proteomes" id="UP000034137">
    <property type="component" value="Unassembled WGS sequence"/>
</dbReference>
<keyword evidence="2" id="KW-0813">Transport</keyword>
<dbReference type="EMBL" id="LBXO01000075">
    <property type="protein sequence ID" value="KKR31074.1"/>
    <property type="molecule type" value="Genomic_DNA"/>
</dbReference>
<keyword evidence="5" id="KW-0653">Protein transport</keyword>
<dbReference type="InterPro" id="IPR022813">
    <property type="entry name" value="SecD/SecF_arch_bac"/>
</dbReference>
<evidence type="ECO:0008006" key="14">
    <source>
        <dbReference type="Google" id="ProtNLM"/>
    </source>
</evidence>
<dbReference type="InterPro" id="IPR005791">
    <property type="entry name" value="SecD"/>
</dbReference>
<sequence length="325" mass="36040">FGYHLILKQDERKIEEYKIRHILIITKSEADYVGDQGEWKNTELTGKYLKRATVQFNPNDNSPEVSLEFDDQGSKYFADITKRNVGKQVAIFLDGYPISSPTVNEAITGGKAVISGRFNVTEAKLLSQRLNAGALPVPISLVNQQTIGASLGQKSVDDSFKAGFIGFALVALFMILFYRLPGVLSVIALAIYGIIVLSIFKLWPVTLTLSGLAGFIMSIGMAVDANVLIFSRMREEIKNGRHLGMAIEEGFRRAWPSIRDSNVSTLITCFILIQFSTSVVKGFAVTLTVGVLVSMFTAIFITRTFLKLIPESWLEKAWLIGTRKK</sequence>
<evidence type="ECO:0000256" key="5">
    <source>
        <dbReference type="ARBA" id="ARBA00022927"/>
    </source>
</evidence>
<feature type="transmembrane region" description="Helical" evidence="9">
    <location>
        <begin position="283"/>
        <end position="306"/>
    </location>
</feature>
<feature type="transmembrane region" description="Helical" evidence="9">
    <location>
        <begin position="160"/>
        <end position="178"/>
    </location>
</feature>
<keyword evidence="4 9" id="KW-0812">Transmembrane</keyword>
<dbReference type="PANTHER" id="PTHR30081">
    <property type="entry name" value="PROTEIN-EXPORT MEMBRANE PROTEIN SEC"/>
    <property type="match status" value="1"/>
</dbReference>
<keyword evidence="3" id="KW-1003">Cell membrane</keyword>
<evidence type="ECO:0000256" key="3">
    <source>
        <dbReference type="ARBA" id="ARBA00022475"/>
    </source>
</evidence>
<comment type="subcellular location">
    <subcellularLocation>
        <location evidence="1">Cell membrane</location>
        <topology evidence="1">Multi-pass membrane protein</topology>
    </subcellularLocation>
</comment>
<dbReference type="FunFam" id="1.20.1640.10:FF:000004">
    <property type="entry name" value="Protein translocase subunit SecD"/>
    <property type="match status" value="1"/>
</dbReference>
<proteinExistence type="predicted"/>
<dbReference type="AlphaFoldDB" id="A0A0G0PSE1"/>
<evidence type="ECO:0000256" key="8">
    <source>
        <dbReference type="ARBA" id="ARBA00023136"/>
    </source>
</evidence>
<feature type="non-terminal residue" evidence="12">
    <location>
        <position position="1"/>
    </location>
</feature>
<evidence type="ECO:0000259" key="11">
    <source>
        <dbReference type="Pfam" id="PF22599"/>
    </source>
</evidence>
<feature type="transmembrane region" description="Helical" evidence="9">
    <location>
        <begin position="209"/>
        <end position="231"/>
    </location>
</feature>
<dbReference type="NCBIfam" id="TIGR01129">
    <property type="entry name" value="secD"/>
    <property type="match status" value="1"/>
</dbReference>
<reference evidence="12 13" key="1">
    <citation type="journal article" date="2015" name="Nature">
        <title>rRNA introns, odd ribosomes, and small enigmatic genomes across a large radiation of phyla.</title>
        <authorList>
            <person name="Brown C.T."/>
            <person name="Hug L.A."/>
            <person name="Thomas B.C."/>
            <person name="Sharon I."/>
            <person name="Castelle C.J."/>
            <person name="Singh A."/>
            <person name="Wilkins M.J."/>
            <person name="Williams K.H."/>
            <person name="Banfield J.F."/>
        </authorList>
    </citation>
    <scope>NUCLEOTIDE SEQUENCE [LARGE SCALE GENOMIC DNA]</scope>
</reference>
<dbReference type="InterPro" id="IPR055344">
    <property type="entry name" value="SecD_SecF_C_bact"/>
</dbReference>
<dbReference type="Pfam" id="PF22599">
    <property type="entry name" value="SecDF_P1_head"/>
    <property type="match status" value="1"/>
</dbReference>
<dbReference type="NCBIfam" id="TIGR00916">
    <property type="entry name" value="2A0604s01"/>
    <property type="match status" value="1"/>
</dbReference>
<protein>
    <recommendedName>
        <fullName evidence="14">Protein translocase subunit SecD</fullName>
    </recommendedName>
</protein>
<dbReference type="GO" id="GO:0005886">
    <property type="term" value="C:plasma membrane"/>
    <property type="evidence" value="ECO:0007669"/>
    <property type="project" value="UniProtKB-SubCell"/>
</dbReference>
<dbReference type="PATRIC" id="fig|1618642.3.peg.1065"/>
<keyword evidence="7" id="KW-0811">Translocation</keyword>
<keyword evidence="6 9" id="KW-1133">Transmembrane helix</keyword>
<evidence type="ECO:0000313" key="13">
    <source>
        <dbReference type="Proteomes" id="UP000034137"/>
    </source>
</evidence>
<evidence type="ECO:0000256" key="4">
    <source>
        <dbReference type="ARBA" id="ARBA00022692"/>
    </source>
</evidence>
<dbReference type="InterPro" id="IPR054384">
    <property type="entry name" value="SecDF_P1_head"/>
</dbReference>
<dbReference type="GO" id="GO:0006886">
    <property type="term" value="P:intracellular protein transport"/>
    <property type="evidence" value="ECO:0007669"/>
    <property type="project" value="InterPro"/>
</dbReference>
<dbReference type="PRINTS" id="PR00702">
    <property type="entry name" value="ACRIFLAVINRP"/>
</dbReference>
<dbReference type="SUPFAM" id="SSF82866">
    <property type="entry name" value="Multidrug efflux transporter AcrB transmembrane domain"/>
    <property type="match status" value="1"/>
</dbReference>
<accession>A0A0G0PSE1</accession>
<keyword evidence="8 9" id="KW-0472">Membrane</keyword>
<evidence type="ECO:0000313" key="12">
    <source>
        <dbReference type="EMBL" id="KKR31074.1"/>
    </source>
</evidence>
<evidence type="ECO:0000256" key="6">
    <source>
        <dbReference type="ARBA" id="ARBA00022989"/>
    </source>
</evidence>
<evidence type="ECO:0000256" key="1">
    <source>
        <dbReference type="ARBA" id="ARBA00004651"/>
    </source>
</evidence>
<feature type="transmembrane region" description="Helical" evidence="9">
    <location>
        <begin position="183"/>
        <end position="203"/>
    </location>
</feature>
<evidence type="ECO:0000256" key="2">
    <source>
        <dbReference type="ARBA" id="ARBA00022448"/>
    </source>
</evidence>
<feature type="domain" description="SecDF P1 head subdomain" evidence="11">
    <location>
        <begin position="40"/>
        <end position="137"/>
    </location>
</feature>